<dbReference type="GO" id="GO:0008233">
    <property type="term" value="F:peptidase activity"/>
    <property type="evidence" value="ECO:0007669"/>
    <property type="project" value="UniProtKB-KW"/>
</dbReference>
<protein>
    <submittedName>
        <fullName evidence="4">Putative protease</fullName>
    </submittedName>
</protein>
<keyword evidence="1 4" id="KW-0645">Protease</keyword>
<evidence type="ECO:0000256" key="1">
    <source>
        <dbReference type="ARBA" id="ARBA00022670"/>
    </source>
</evidence>
<dbReference type="InterPro" id="IPR001539">
    <property type="entry name" value="Peptidase_U32"/>
</dbReference>
<evidence type="ECO:0000256" key="3">
    <source>
        <dbReference type="ARBA" id="ARBA00038374"/>
    </source>
</evidence>
<accession>A0A1H0EZ58</accession>
<dbReference type="PROSITE" id="PS01276">
    <property type="entry name" value="PEPTIDASE_U32"/>
    <property type="match status" value="1"/>
</dbReference>
<dbReference type="PANTHER" id="PTHR30217">
    <property type="entry name" value="PEPTIDASE U32 FAMILY"/>
    <property type="match status" value="1"/>
</dbReference>
<dbReference type="STRING" id="206665.SAMN04488516_1107"/>
<keyword evidence="2" id="KW-0378">Hydrolase</keyword>
<dbReference type="Proteomes" id="UP000199602">
    <property type="component" value="Unassembled WGS sequence"/>
</dbReference>
<dbReference type="EMBL" id="FNIN01000010">
    <property type="protein sequence ID" value="SDN87586.1"/>
    <property type="molecule type" value="Genomic_DNA"/>
</dbReference>
<comment type="similarity">
    <text evidence="3">Belongs to the peptidase U32 family.</text>
</comment>
<dbReference type="PANTHER" id="PTHR30217:SF6">
    <property type="entry name" value="TRNA HYDROXYLATION PROTEIN P"/>
    <property type="match status" value="1"/>
</dbReference>
<dbReference type="RefSeq" id="WP_092065842.1">
    <property type="nucleotide sequence ID" value="NZ_FNIN01000010.1"/>
</dbReference>
<dbReference type="Pfam" id="PF01136">
    <property type="entry name" value="Peptidase_U32"/>
    <property type="match status" value="1"/>
</dbReference>
<proteinExistence type="inferred from homology"/>
<evidence type="ECO:0000256" key="2">
    <source>
        <dbReference type="ARBA" id="ARBA00022801"/>
    </source>
</evidence>
<evidence type="ECO:0000313" key="5">
    <source>
        <dbReference type="Proteomes" id="UP000199602"/>
    </source>
</evidence>
<reference evidence="4 5" key="1">
    <citation type="submission" date="2016-10" db="EMBL/GenBank/DDBJ databases">
        <authorList>
            <person name="de Groot N.N."/>
        </authorList>
    </citation>
    <scope>NUCLEOTIDE SEQUENCE [LARGE SCALE GENOMIC DNA]</scope>
    <source>
        <strain evidence="4 5">DSM 15269</strain>
    </source>
</reference>
<gene>
    <name evidence="4" type="ORF">SAMN04488516_1107</name>
</gene>
<organism evidence="4 5">
    <name type="scientific">Desulfonauticus submarinus</name>
    <dbReference type="NCBI Taxonomy" id="206665"/>
    <lineage>
        <taxon>Bacteria</taxon>
        <taxon>Pseudomonadati</taxon>
        <taxon>Thermodesulfobacteriota</taxon>
        <taxon>Desulfovibrionia</taxon>
        <taxon>Desulfovibrionales</taxon>
        <taxon>Desulfonauticaceae</taxon>
        <taxon>Desulfonauticus</taxon>
    </lineage>
</organism>
<dbReference type="GO" id="GO:0006508">
    <property type="term" value="P:proteolysis"/>
    <property type="evidence" value="ECO:0007669"/>
    <property type="project" value="UniProtKB-KW"/>
</dbReference>
<name>A0A1H0EZ58_9BACT</name>
<keyword evidence="5" id="KW-1185">Reference proteome</keyword>
<dbReference type="InterPro" id="IPR051454">
    <property type="entry name" value="RNA/ubiquinone_mod_enzymes"/>
</dbReference>
<dbReference type="OrthoDB" id="9807498at2"/>
<dbReference type="AlphaFoldDB" id="A0A1H0EZ58"/>
<sequence>MKKFPELLCPAGDKEKFFTAITYGADAVYLGGSELSLRAKTKGFSLQELPKIIKFAHQHKTKVYFCLNILAQEKHLSQIQRYLEALAQVKPDALIIADPGVISLAQKYATNIPIHLSTQANTSNSLSALFWQKQGIKRINLARELNFKQIKEIQNKIKNSLEIEVFVHGAMCMAISGRCFLSSYLNQRSANLGLCTHPCRFEYQYFLKEQTRKENIFEVFETNEYSKILASEDLCLLKYLAWFVKNNIASLKIEGRNKTISYLAIVVNVYRTALDNLLAHKFDYNFYLKELQNTFTRPVGTGFFLGKPKILYTPYSKPKKTLAWIEQQKSFDKWKIKVKHRWETNKKIKIKLPGLQNIYLPSTEYMLENKVGEKVKIAHPGLDYYLRLNLPQVKPYLIIQE</sequence>
<evidence type="ECO:0000313" key="4">
    <source>
        <dbReference type="EMBL" id="SDN87586.1"/>
    </source>
</evidence>